<feature type="signal peptide" evidence="1">
    <location>
        <begin position="1"/>
        <end position="19"/>
    </location>
</feature>
<reference evidence="3" key="1">
    <citation type="journal article" date="2019" name="Int. J. Syst. Evol. Microbiol.">
        <title>The Global Catalogue of Microorganisms (GCM) 10K type strain sequencing project: providing services to taxonomists for standard genome sequencing and annotation.</title>
        <authorList>
            <consortium name="The Broad Institute Genomics Platform"/>
            <consortium name="The Broad Institute Genome Sequencing Center for Infectious Disease"/>
            <person name="Wu L."/>
            <person name="Ma J."/>
        </authorList>
    </citation>
    <scope>NUCLEOTIDE SEQUENCE [LARGE SCALE GENOMIC DNA]</scope>
    <source>
        <strain evidence="3">KCTC 42423</strain>
    </source>
</reference>
<dbReference type="RefSeq" id="WP_378253622.1">
    <property type="nucleotide sequence ID" value="NZ_JBHSJV010000001.1"/>
</dbReference>
<sequence length="273" mass="30566">MKKWILIGVGLMGMLSVSAFNRIATFPVSKNISNENEITAIINKKTTQKELDDLKAFLAENDIELIIKKINFNKEGLITAINIVIQKGSSKSHYSSSSNQPIPDIELGYKNGNLYITSTGMFDIASFRNQSHTGIPAKKIDSLLKQHNLSFDFNFDNEDGGFPFGNGAIDIQQLKDQIMQSMQFKEGDMEAFFNGQAMHPFQQPHQGPKYRFRDDPSVEKLIIINGKESNFKTLDTYAKEDKLEDVDFLKPATAISIYGDKAKDGAIIATLKK</sequence>
<accession>A0ABW5N9J7</accession>
<keyword evidence="3" id="KW-1185">Reference proteome</keyword>
<evidence type="ECO:0000313" key="3">
    <source>
        <dbReference type="Proteomes" id="UP001597459"/>
    </source>
</evidence>
<evidence type="ECO:0000256" key="1">
    <source>
        <dbReference type="SAM" id="SignalP"/>
    </source>
</evidence>
<keyword evidence="1" id="KW-0732">Signal</keyword>
<organism evidence="2 3">
    <name type="scientific">Aquimarina hainanensis</name>
    <dbReference type="NCBI Taxonomy" id="1578017"/>
    <lineage>
        <taxon>Bacteria</taxon>
        <taxon>Pseudomonadati</taxon>
        <taxon>Bacteroidota</taxon>
        <taxon>Flavobacteriia</taxon>
        <taxon>Flavobacteriales</taxon>
        <taxon>Flavobacteriaceae</taxon>
        <taxon>Aquimarina</taxon>
    </lineage>
</organism>
<gene>
    <name evidence="2" type="ORF">ACFSTE_14725</name>
</gene>
<dbReference type="Proteomes" id="UP001597459">
    <property type="component" value="Unassembled WGS sequence"/>
</dbReference>
<dbReference type="EMBL" id="JBHULX010000030">
    <property type="protein sequence ID" value="MFD2592090.1"/>
    <property type="molecule type" value="Genomic_DNA"/>
</dbReference>
<comment type="caution">
    <text evidence="2">The sequence shown here is derived from an EMBL/GenBank/DDBJ whole genome shotgun (WGS) entry which is preliminary data.</text>
</comment>
<feature type="chain" id="PRO_5045261941" evidence="1">
    <location>
        <begin position="20"/>
        <end position="273"/>
    </location>
</feature>
<proteinExistence type="predicted"/>
<protein>
    <submittedName>
        <fullName evidence="2">Uncharacterized protein</fullName>
    </submittedName>
</protein>
<evidence type="ECO:0000313" key="2">
    <source>
        <dbReference type="EMBL" id="MFD2592090.1"/>
    </source>
</evidence>
<name>A0ABW5N9J7_9FLAO</name>